<evidence type="ECO:0000313" key="9">
    <source>
        <dbReference type="EMBL" id="MBO8450069.1"/>
    </source>
</evidence>
<evidence type="ECO:0000256" key="5">
    <source>
        <dbReference type="HAMAP-Rule" id="MF_00378"/>
    </source>
</evidence>
<comment type="caution">
    <text evidence="9">The sequence shown here is derived from an EMBL/GenBank/DDBJ whole genome shotgun (WGS) entry which is preliminary data.</text>
</comment>
<dbReference type="InterPro" id="IPR025824">
    <property type="entry name" value="OB-fold_nuc-bd_dom"/>
</dbReference>
<comment type="subcellular location">
    <subcellularLocation>
        <location evidence="5 6">Cytoplasm</location>
    </subcellularLocation>
</comment>
<dbReference type="InterPro" id="IPR020579">
    <property type="entry name" value="Exonuc_VII_lsu_C"/>
</dbReference>
<evidence type="ECO:0000256" key="6">
    <source>
        <dbReference type="RuleBase" id="RU004355"/>
    </source>
</evidence>
<evidence type="ECO:0000259" key="8">
    <source>
        <dbReference type="Pfam" id="PF13742"/>
    </source>
</evidence>
<proteinExistence type="inferred from homology"/>
<dbReference type="PANTHER" id="PTHR30008">
    <property type="entry name" value="EXODEOXYRIBONUCLEASE 7 LARGE SUBUNIT"/>
    <property type="match status" value="1"/>
</dbReference>
<dbReference type="Proteomes" id="UP000823616">
    <property type="component" value="Unassembled WGS sequence"/>
</dbReference>
<dbReference type="GO" id="GO:0006308">
    <property type="term" value="P:DNA catabolic process"/>
    <property type="evidence" value="ECO:0007669"/>
    <property type="project" value="UniProtKB-UniRule"/>
</dbReference>
<dbReference type="GO" id="GO:0009318">
    <property type="term" value="C:exodeoxyribonuclease VII complex"/>
    <property type="evidence" value="ECO:0007669"/>
    <property type="project" value="UniProtKB-UniRule"/>
</dbReference>
<comment type="catalytic activity">
    <reaction evidence="5 6">
        <text>Exonucleolytic cleavage in either 5'- to 3'- or 3'- to 5'-direction to yield nucleoside 5'-phosphates.</text>
        <dbReference type="EC" id="3.1.11.6"/>
    </reaction>
</comment>
<evidence type="ECO:0000256" key="1">
    <source>
        <dbReference type="ARBA" id="ARBA00022490"/>
    </source>
</evidence>
<dbReference type="EC" id="3.1.11.6" evidence="5"/>
<comment type="function">
    <text evidence="5">Bidirectionally degrades single-stranded DNA into large acid-insoluble oligonucleotides, which are then degraded further into small acid-soluble oligonucleotides.</text>
</comment>
<keyword evidence="3 5" id="KW-0378">Hydrolase</keyword>
<reference evidence="9" key="1">
    <citation type="submission" date="2020-10" db="EMBL/GenBank/DDBJ databases">
        <authorList>
            <person name="Gilroy R."/>
        </authorList>
    </citation>
    <scope>NUCLEOTIDE SEQUENCE</scope>
    <source>
        <strain evidence="9">B3-4054</strain>
    </source>
</reference>
<evidence type="ECO:0000256" key="2">
    <source>
        <dbReference type="ARBA" id="ARBA00022722"/>
    </source>
</evidence>
<gene>
    <name evidence="5 9" type="primary">xseA</name>
    <name evidence="9" type="ORF">IAA96_03080</name>
</gene>
<comment type="subunit">
    <text evidence="5">Heterooligomer composed of large and small subunits.</text>
</comment>
<evidence type="ECO:0000313" key="10">
    <source>
        <dbReference type="Proteomes" id="UP000823616"/>
    </source>
</evidence>
<dbReference type="PANTHER" id="PTHR30008:SF0">
    <property type="entry name" value="EXODEOXYRIBONUCLEASE 7 LARGE SUBUNIT"/>
    <property type="match status" value="1"/>
</dbReference>
<evidence type="ECO:0000256" key="3">
    <source>
        <dbReference type="ARBA" id="ARBA00022801"/>
    </source>
</evidence>
<feature type="domain" description="Exonuclease VII large subunit C-terminal" evidence="7">
    <location>
        <begin position="123"/>
        <end position="325"/>
    </location>
</feature>
<sequence length="406" mass="44069">MSGGKVMTISELTVQIKSILEDRFPLVEAEGEISNCKPASSGHLYFTLKDDASAISAVMFRGRAKILQFTPKNGDLVRVSGTLSVYAARGTYQIIVEEMEPSGEGGILKMLEERKRRLAAEGLFRESRKRQPVRFPHTVAVITSPTGAAIRDILQILSRRNPAVSIVVLPAAVQGPDAADALRSQLETANRYRMADTIILGRGGGSLEDLLAFSDETLVRAVADSAIPVISAVGHEIDWSLCDFAADVRAPTPSAAAELASAPLCEITDAVADAQADIRREMERRLENTRARMALFSPEGMEMLFRRISQPVMLHFDSVKEEMIQNIREKAAAARHALLLQKEKLQSADPESILARGFSIVKNAADGKIVADSAAVRTGARLIITPAKGSISASVLSQSRERFPQH</sequence>
<dbReference type="CDD" id="cd04489">
    <property type="entry name" value="ExoVII_LU_OBF"/>
    <property type="match status" value="1"/>
</dbReference>
<evidence type="ECO:0000259" key="7">
    <source>
        <dbReference type="Pfam" id="PF02601"/>
    </source>
</evidence>
<protein>
    <recommendedName>
        <fullName evidence="5">Exodeoxyribonuclease 7 large subunit</fullName>
        <ecNumber evidence="5">3.1.11.6</ecNumber>
    </recommendedName>
    <alternativeName>
        <fullName evidence="5">Exodeoxyribonuclease VII large subunit</fullName>
        <shortName evidence="5">Exonuclease VII large subunit</shortName>
    </alternativeName>
</protein>
<accession>A0A9D9ERS5</accession>
<dbReference type="Pfam" id="PF02601">
    <property type="entry name" value="Exonuc_VII_L"/>
    <property type="match status" value="1"/>
</dbReference>
<dbReference type="Pfam" id="PF13742">
    <property type="entry name" value="tRNA_anti_2"/>
    <property type="match status" value="1"/>
</dbReference>
<dbReference type="GO" id="GO:0005737">
    <property type="term" value="C:cytoplasm"/>
    <property type="evidence" value="ECO:0007669"/>
    <property type="project" value="UniProtKB-SubCell"/>
</dbReference>
<keyword evidence="2 5" id="KW-0540">Nuclease</keyword>
<comment type="similarity">
    <text evidence="5 6">Belongs to the XseA family.</text>
</comment>
<dbReference type="GO" id="GO:0003676">
    <property type="term" value="F:nucleic acid binding"/>
    <property type="evidence" value="ECO:0007669"/>
    <property type="project" value="InterPro"/>
</dbReference>
<dbReference type="HAMAP" id="MF_00378">
    <property type="entry name" value="Exonuc_7_L"/>
    <property type="match status" value="1"/>
</dbReference>
<name>A0A9D9ERS5_9SPIR</name>
<evidence type="ECO:0000256" key="4">
    <source>
        <dbReference type="ARBA" id="ARBA00022839"/>
    </source>
</evidence>
<organism evidence="9 10">
    <name type="scientific">Candidatus Avitreponema avistercoris</name>
    <dbReference type="NCBI Taxonomy" id="2840705"/>
    <lineage>
        <taxon>Bacteria</taxon>
        <taxon>Pseudomonadati</taxon>
        <taxon>Spirochaetota</taxon>
        <taxon>Spirochaetia</taxon>
        <taxon>Spirochaetales</taxon>
        <taxon>Candidatus Avitreponema</taxon>
    </lineage>
</organism>
<keyword evidence="1 5" id="KW-0963">Cytoplasm</keyword>
<dbReference type="GO" id="GO:0008855">
    <property type="term" value="F:exodeoxyribonuclease VII activity"/>
    <property type="evidence" value="ECO:0007669"/>
    <property type="project" value="UniProtKB-UniRule"/>
</dbReference>
<dbReference type="EMBL" id="JADIMS010000049">
    <property type="protein sequence ID" value="MBO8450069.1"/>
    <property type="molecule type" value="Genomic_DNA"/>
</dbReference>
<reference evidence="9" key="2">
    <citation type="journal article" date="2021" name="PeerJ">
        <title>Extensive microbial diversity within the chicken gut microbiome revealed by metagenomics and culture.</title>
        <authorList>
            <person name="Gilroy R."/>
            <person name="Ravi A."/>
            <person name="Getino M."/>
            <person name="Pursley I."/>
            <person name="Horton D.L."/>
            <person name="Alikhan N.F."/>
            <person name="Baker D."/>
            <person name="Gharbi K."/>
            <person name="Hall N."/>
            <person name="Watson M."/>
            <person name="Adriaenssens E.M."/>
            <person name="Foster-Nyarko E."/>
            <person name="Jarju S."/>
            <person name="Secka A."/>
            <person name="Antonio M."/>
            <person name="Oren A."/>
            <person name="Chaudhuri R.R."/>
            <person name="La Ragione R."/>
            <person name="Hildebrand F."/>
            <person name="Pallen M.J."/>
        </authorList>
    </citation>
    <scope>NUCLEOTIDE SEQUENCE</scope>
    <source>
        <strain evidence="9">B3-4054</strain>
    </source>
</reference>
<keyword evidence="4 5" id="KW-0269">Exonuclease</keyword>
<dbReference type="InterPro" id="IPR003753">
    <property type="entry name" value="Exonuc_VII_L"/>
</dbReference>
<feature type="domain" description="OB-fold nucleic acid binding" evidence="8">
    <location>
        <begin position="7"/>
        <end position="100"/>
    </location>
</feature>
<dbReference type="AlphaFoldDB" id="A0A9D9ERS5"/>
<dbReference type="NCBIfam" id="TIGR00237">
    <property type="entry name" value="xseA"/>
    <property type="match status" value="1"/>
</dbReference>